<protein>
    <submittedName>
        <fullName evidence="15">Potassium voltage-gated channel subfamily A member 7</fullName>
    </submittedName>
</protein>
<dbReference type="EMBL" id="LSRX01000510">
    <property type="protein sequence ID" value="OLP95259.1"/>
    <property type="molecule type" value="Genomic_DNA"/>
</dbReference>
<dbReference type="PANTHER" id="PTHR11537">
    <property type="entry name" value="VOLTAGE-GATED POTASSIUM CHANNEL"/>
    <property type="match status" value="1"/>
</dbReference>
<dbReference type="InterPro" id="IPR028325">
    <property type="entry name" value="VG_K_chnl"/>
</dbReference>
<keyword evidence="8 13" id="KW-1133">Transmembrane helix</keyword>
<keyword evidence="3" id="KW-0633">Potassium transport</keyword>
<evidence type="ECO:0000256" key="7">
    <source>
        <dbReference type="ARBA" id="ARBA00022958"/>
    </source>
</evidence>
<comment type="caution">
    <text evidence="15">The sequence shown here is derived from an EMBL/GenBank/DDBJ whole genome shotgun (WGS) entry which is preliminary data.</text>
</comment>
<keyword evidence="7" id="KW-0630">Potassium</keyword>
<evidence type="ECO:0000313" key="15">
    <source>
        <dbReference type="EMBL" id="OLP95259.1"/>
    </source>
</evidence>
<dbReference type="GO" id="GO:0005249">
    <property type="term" value="F:voltage-gated potassium channel activity"/>
    <property type="evidence" value="ECO:0007669"/>
    <property type="project" value="InterPro"/>
</dbReference>
<evidence type="ECO:0000256" key="3">
    <source>
        <dbReference type="ARBA" id="ARBA00022538"/>
    </source>
</evidence>
<dbReference type="CDD" id="cd17039">
    <property type="entry name" value="Ubl_ubiquitin_like"/>
    <property type="match status" value="1"/>
</dbReference>
<evidence type="ECO:0000256" key="11">
    <source>
        <dbReference type="ARBA" id="ARBA00023303"/>
    </source>
</evidence>
<keyword evidence="2" id="KW-0813">Transport</keyword>
<keyword evidence="10 13" id="KW-0472">Membrane</keyword>
<evidence type="ECO:0000256" key="2">
    <source>
        <dbReference type="ARBA" id="ARBA00022448"/>
    </source>
</evidence>
<evidence type="ECO:0000313" key="16">
    <source>
        <dbReference type="Proteomes" id="UP000186817"/>
    </source>
</evidence>
<evidence type="ECO:0000256" key="5">
    <source>
        <dbReference type="ARBA" id="ARBA00022826"/>
    </source>
</evidence>
<feature type="region of interest" description="Disordered" evidence="12">
    <location>
        <begin position="108"/>
        <end position="152"/>
    </location>
</feature>
<sequence length="1055" mass="116118">MSVPGLEEELQAAGLERCTKAAAEWCEQMGPRDLEEIGEPDVFPEFADALSLRPLERKRLLKGIQKASGSGGYPAAVPAAAAKMPGNLGPGPAIFVKNTFLEMDNSEATAGLPRSSTTPAPASAYDDGEEGAEDDPEEDPEESEQAEALSNPIYKTMTFDAWESGNAWDWMYKQGMESQESAQAPTDPKSVESIPEETPVMSGAVGMMFVPQEVMPSYAMAVPPPEMCMPGCFAVPMDPFSRFPGAMDSMPPALDGSVSTIAVTTTADNNRAQVLQRAFSVSSNVYRIRWTVDARKLRSTDKEAVSPPFDLTFAGGQPVPFKMILRPRVVAQERGGASFRRSRGRGNIQLRCMAESDAAAKPVVTFRLLVGSEKAAKQLKPRGPVSHDFSEKNICGLPPGQDDWDFGKAVVKGNFADHSYRADEVSNLSEDVILALVPTKSYLICTSCTEPKFGSSGCIRAACYASTTLNLIDLAAIVPFYVGIMLGSESVGAVRILRLMRVLRLLKLAKHHPGITLCVEATVESGVPLAVLMFFNIIFGVIFASVIFYFEGSEFSVDDQFLQNGFPRGVFVRMDTYGNRLLTPFRSIPISLWWVFTTTTTVGYGDMAPTSHVGRAIGVLCFYTGIIFLALPIGVLSSNFEAAYARHLERKRKNAPRLLEAAIEVAEQHLLPIAPLAVKKSMFYQLSGTDREGLRRTVFKVLNDPSSSEVAKWASYFITAVILVTTVSMLLESIPELSHVPDACDSLVTVENCRPQPSQAFFQIELVCIIIFTVDYVLRICTAHAMTARELGVQYVGEKEVPAWKASWRYVIQWLNLVDLFAIVPFYLELAGLQLGSSAVIRVIRLIRIFRLLKSPKMRNCVDMIVDIVKDSLPGIVSVFSLTMLVCVLFASCIYFAEGTQYSVEHFTSEYPYGVYVRPTIDGYGMEVTPFRSILHAFWWFFTTATTVGYDRNSEGHRGFCRCLPLPACNVDMLRVWTVSGEELAALPAEEQSDVRSLKRHLQRFHGLPRFRQRLLCNGSSLADDARLVAGLDLQIVLLPFCNSTPELPGKSKSS</sequence>
<dbReference type="GO" id="GO:0001508">
    <property type="term" value="P:action potential"/>
    <property type="evidence" value="ECO:0007669"/>
    <property type="project" value="TreeGrafter"/>
</dbReference>
<keyword evidence="4 13" id="KW-0812">Transmembrane</keyword>
<evidence type="ECO:0000259" key="14">
    <source>
        <dbReference type="PROSITE" id="PS50053"/>
    </source>
</evidence>
<dbReference type="PROSITE" id="PS50053">
    <property type="entry name" value="UBIQUITIN_2"/>
    <property type="match status" value="1"/>
</dbReference>
<gene>
    <name evidence="15" type="primary">Kcna7</name>
    <name evidence="15" type="ORF">AK812_SmicGene22622</name>
</gene>
<keyword evidence="6" id="KW-0851">Voltage-gated channel</keyword>
<dbReference type="OrthoDB" id="10025005at2759"/>
<keyword evidence="11" id="KW-0407">Ion channel</keyword>
<dbReference type="SUPFAM" id="SSF81324">
    <property type="entry name" value="Voltage-gated potassium channels"/>
    <property type="match status" value="2"/>
</dbReference>
<feature type="transmembrane region" description="Helical" evidence="13">
    <location>
        <begin position="529"/>
        <end position="550"/>
    </location>
</feature>
<keyword evidence="16" id="KW-1185">Reference proteome</keyword>
<name>A0A1Q9DJC1_SYMMI</name>
<dbReference type="Proteomes" id="UP000186817">
    <property type="component" value="Unassembled WGS sequence"/>
</dbReference>
<evidence type="ECO:0000256" key="12">
    <source>
        <dbReference type="SAM" id="MobiDB-lite"/>
    </source>
</evidence>
<feature type="transmembrane region" description="Helical" evidence="13">
    <location>
        <begin position="474"/>
        <end position="497"/>
    </location>
</feature>
<dbReference type="InterPro" id="IPR005821">
    <property type="entry name" value="Ion_trans_dom"/>
</dbReference>
<proteinExistence type="predicted"/>
<dbReference type="Gene3D" id="1.20.120.350">
    <property type="entry name" value="Voltage-gated potassium channels. Chain C"/>
    <property type="match status" value="1"/>
</dbReference>
<feature type="transmembrane region" description="Helical" evidence="13">
    <location>
        <begin position="808"/>
        <end position="828"/>
    </location>
</feature>
<dbReference type="GO" id="GO:0008076">
    <property type="term" value="C:voltage-gated potassium channel complex"/>
    <property type="evidence" value="ECO:0007669"/>
    <property type="project" value="InterPro"/>
</dbReference>
<accession>A0A1Q9DJC1</accession>
<dbReference type="Gene3D" id="1.10.287.930">
    <property type="entry name" value="Mammalian shaker kv1.2 potassium channel- beta subunit complex"/>
    <property type="match status" value="1"/>
</dbReference>
<feature type="transmembrane region" description="Helical" evidence="13">
    <location>
        <begin position="616"/>
        <end position="644"/>
    </location>
</feature>
<feature type="transmembrane region" description="Helical" evidence="13">
    <location>
        <begin position="760"/>
        <end position="778"/>
    </location>
</feature>
<organism evidence="15 16">
    <name type="scientific">Symbiodinium microadriaticum</name>
    <name type="common">Dinoflagellate</name>
    <name type="synonym">Zooxanthella microadriatica</name>
    <dbReference type="NCBI Taxonomy" id="2951"/>
    <lineage>
        <taxon>Eukaryota</taxon>
        <taxon>Sar</taxon>
        <taxon>Alveolata</taxon>
        <taxon>Dinophyceae</taxon>
        <taxon>Suessiales</taxon>
        <taxon>Symbiodiniaceae</taxon>
        <taxon>Symbiodinium</taxon>
    </lineage>
</organism>
<evidence type="ECO:0000256" key="10">
    <source>
        <dbReference type="ARBA" id="ARBA00023136"/>
    </source>
</evidence>
<evidence type="ECO:0000256" key="1">
    <source>
        <dbReference type="ARBA" id="ARBA00004141"/>
    </source>
</evidence>
<evidence type="ECO:0000256" key="8">
    <source>
        <dbReference type="ARBA" id="ARBA00022989"/>
    </source>
</evidence>
<dbReference type="Pfam" id="PF00520">
    <property type="entry name" value="Ion_trans"/>
    <property type="match status" value="2"/>
</dbReference>
<evidence type="ECO:0000256" key="9">
    <source>
        <dbReference type="ARBA" id="ARBA00023065"/>
    </source>
</evidence>
<feature type="compositionally biased region" description="Acidic residues" evidence="12">
    <location>
        <begin position="126"/>
        <end position="145"/>
    </location>
</feature>
<feature type="transmembrane region" description="Helical" evidence="13">
    <location>
        <begin position="873"/>
        <end position="897"/>
    </location>
</feature>
<evidence type="ECO:0000256" key="4">
    <source>
        <dbReference type="ARBA" id="ARBA00022692"/>
    </source>
</evidence>
<dbReference type="PANTHER" id="PTHR11537:SF254">
    <property type="entry name" value="POTASSIUM VOLTAGE-GATED CHANNEL PROTEIN SHAB"/>
    <property type="match status" value="1"/>
</dbReference>
<keyword evidence="9" id="KW-0406">Ion transport</keyword>
<dbReference type="PRINTS" id="PR00169">
    <property type="entry name" value="KCHANNEL"/>
</dbReference>
<keyword evidence="5" id="KW-0631">Potassium channel</keyword>
<dbReference type="Gene3D" id="1.10.287.70">
    <property type="match status" value="2"/>
</dbReference>
<feature type="domain" description="Ubiquitin-like" evidence="14">
    <location>
        <begin position="974"/>
        <end position="1035"/>
    </location>
</feature>
<reference evidence="15 16" key="1">
    <citation type="submission" date="2016-02" db="EMBL/GenBank/DDBJ databases">
        <title>Genome analysis of coral dinoflagellate symbionts highlights evolutionary adaptations to a symbiotic lifestyle.</title>
        <authorList>
            <person name="Aranda M."/>
            <person name="Li Y."/>
            <person name="Liew Y.J."/>
            <person name="Baumgarten S."/>
            <person name="Simakov O."/>
            <person name="Wilson M."/>
            <person name="Piel J."/>
            <person name="Ashoor H."/>
            <person name="Bougouffa S."/>
            <person name="Bajic V.B."/>
            <person name="Ryu T."/>
            <person name="Ravasi T."/>
            <person name="Bayer T."/>
            <person name="Micklem G."/>
            <person name="Kim H."/>
            <person name="Bhak J."/>
            <person name="Lajeunesse T.C."/>
            <person name="Voolstra C.R."/>
        </authorList>
    </citation>
    <scope>NUCLEOTIDE SEQUENCE [LARGE SCALE GENOMIC DNA]</scope>
    <source>
        <strain evidence="15 16">CCMP2467</strain>
    </source>
</reference>
<dbReference type="InterPro" id="IPR027359">
    <property type="entry name" value="Volt_channel_dom_sf"/>
</dbReference>
<comment type="subcellular location">
    <subcellularLocation>
        <location evidence="1">Membrane</location>
        <topology evidence="1">Multi-pass membrane protein</topology>
    </subcellularLocation>
</comment>
<dbReference type="InterPro" id="IPR029071">
    <property type="entry name" value="Ubiquitin-like_domsf"/>
</dbReference>
<feature type="transmembrane region" description="Helical" evidence="13">
    <location>
        <begin position="713"/>
        <end position="731"/>
    </location>
</feature>
<dbReference type="SUPFAM" id="SSF54236">
    <property type="entry name" value="Ubiquitin-like"/>
    <property type="match status" value="1"/>
</dbReference>
<evidence type="ECO:0000256" key="13">
    <source>
        <dbReference type="SAM" id="Phobius"/>
    </source>
</evidence>
<evidence type="ECO:0000256" key="6">
    <source>
        <dbReference type="ARBA" id="ARBA00022882"/>
    </source>
</evidence>
<dbReference type="AlphaFoldDB" id="A0A1Q9DJC1"/>
<dbReference type="InterPro" id="IPR000626">
    <property type="entry name" value="Ubiquitin-like_dom"/>
</dbReference>